<feature type="compositionally biased region" description="Basic and acidic residues" evidence="1">
    <location>
        <begin position="20"/>
        <end position="34"/>
    </location>
</feature>
<comment type="caution">
    <text evidence="2">The sequence shown here is derived from an EMBL/GenBank/DDBJ whole genome shotgun (WGS) entry which is preliminary data.</text>
</comment>
<evidence type="ECO:0000313" key="2">
    <source>
        <dbReference type="EMBL" id="CAB1444724.1"/>
    </source>
</evidence>
<gene>
    <name evidence="2" type="ORF">PLEPLA_LOCUS32442</name>
</gene>
<evidence type="ECO:0000313" key="3">
    <source>
        <dbReference type="Proteomes" id="UP001153269"/>
    </source>
</evidence>
<evidence type="ECO:0000256" key="1">
    <source>
        <dbReference type="SAM" id="MobiDB-lite"/>
    </source>
</evidence>
<organism evidence="2 3">
    <name type="scientific">Pleuronectes platessa</name>
    <name type="common">European plaice</name>
    <dbReference type="NCBI Taxonomy" id="8262"/>
    <lineage>
        <taxon>Eukaryota</taxon>
        <taxon>Metazoa</taxon>
        <taxon>Chordata</taxon>
        <taxon>Craniata</taxon>
        <taxon>Vertebrata</taxon>
        <taxon>Euteleostomi</taxon>
        <taxon>Actinopterygii</taxon>
        <taxon>Neopterygii</taxon>
        <taxon>Teleostei</taxon>
        <taxon>Neoteleostei</taxon>
        <taxon>Acanthomorphata</taxon>
        <taxon>Carangaria</taxon>
        <taxon>Pleuronectiformes</taxon>
        <taxon>Pleuronectoidei</taxon>
        <taxon>Pleuronectidae</taxon>
        <taxon>Pleuronectes</taxon>
    </lineage>
</organism>
<proteinExistence type="predicted"/>
<accession>A0A9N7V399</accession>
<dbReference type="Proteomes" id="UP001153269">
    <property type="component" value="Unassembled WGS sequence"/>
</dbReference>
<name>A0A9N7V399_PLEPL</name>
<keyword evidence="3" id="KW-1185">Reference proteome</keyword>
<feature type="region of interest" description="Disordered" evidence="1">
    <location>
        <begin position="1"/>
        <end position="80"/>
    </location>
</feature>
<dbReference type="EMBL" id="CADEAL010003435">
    <property type="protein sequence ID" value="CAB1444724.1"/>
    <property type="molecule type" value="Genomic_DNA"/>
</dbReference>
<reference evidence="2" key="1">
    <citation type="submission" date="2020-03" db="EMBL/GenBank/DDBJ databases">
        <authorList>
            <person name="Weist P."/>
        </authorList>
    </citation>
    <scope>NUCLEOTIDE SEQUENCE</scope>
</reference>
<sequence>MNWPPPEASSWPLIAQHLGDCSESRADSGRDQRSKANRPQQENKIFARLNDGRAGDIRSRLGEGEQLATVEPNSDRPNGSIVPEAVSERAYRSVHFDVRITSALSPSLLIQEKKELRNHLPADRAD</sequence>
<protein>
    <submittedName>
        <fullName evidence="2">Uncharacterized protein</fullName>
    </submittedName>
</protein>
<feature type="compositionally biased region" description="Basic and acidic residues" evidence="1">
    <location>
        <begin position="50"/>
        <end position="63"/>
    </location>
</feature>
<dbReference type="AlphaFoldDB" id="A0A9N7V399"/>